<name>A0A3B0YGS7_9ZZZZ</name>
<evidence type="ECO:0000313" key="1">
    <source>
        <dbReference type="EMBL" id="VAW68014.1"/>
    </source>
</evidence>
<accession>A0A3B0YGS7</accession>
<proteinExistence type="predicted"/>
<dbReference type="EMBL" id="UOFJ01000303">
    <property type="protein sequence ID" value="VAW68014.1"/>
    <property type="molecule type" value="Genomic_DNA"/>
</dbReference>
<protein>
    <submittedName>
        <fullName evidence="1">Uncharacterized protein</fullName>
    </submittedName>
</protein>
<reference evidence="1" key="1">
    <citation type="submission" date="2018-06" db="EMBL/GenBank/DDBJ databases">
        <authorList>
            <person name="Zhirakovskaya E."/>
        </authorList>
    </citation>
    <scope>NUCLEOTIDE SEQUENCE</scope>
</reference>
<sequence>MKAISTHEWAFFIWSGRQDSFFSGMLFMARIGSQNCLEQF</sequence>
<gene>
    <name evidence="1" type="ORF">MNBD_GAMMA10-784</name>
</gene>
<dbReference type="AlphaFoldDB" id="A0A3B0YGS7"/>
<organism evidence="1">
    <name type="scientific">hydrothermal vent metagenome</name>
    <dbReference type="NCBI Taxonomy" id="652676"/>
    <lineage>
        <taxon>unclassified sequences</taxon>
        <taxon>metagenomes</taxon>
        <taxon>ecological metagenomes</taxon>
    </lineage>
</organism>